<evidence type="ECO:0000259" key="2">
    <source>
        <dbReference type="Pfam" id="PF01266"/>
    </source>
</evidence>
<keyword evidence="4" id="KW-1185">Reference proteome</keyword>
<dbReference type="PATRIC" id="fig|279058.17.peg.1779"/>
<protein>
    <submittedName>
        <fullName evidence="3">Pyridine nucleotide-disulfide oxidoreductase family protein</fullName>
    </submittedName>
</protein>
<dbReference type="Gene3D" id="3.30.9.10">
    <property type="entry name" value="D-Amino Acid Oxidase, subunit A, domain 2"/>
    <property type="match status" value="1"/>
</dbReference>
<dbReference type="AlphaFoldDB" id="A0A127PP54"/>
<proteinExistence type="predicted"/>
<dbReference type="InterPro" id="IPR006076">
    <property type="entry name" value="FAD-dep_OxRdtase"/>
</dbReference>
<dbReference type="SUPFAM" id="SSF51905">
    <property type="entry name" value="FAD/NAD(P)-binding domain"/>
    <property type="match status" value="1"/>
</dbReference>
<evidence type="ECO:0000313" key="4">
    <source>
        <dbReference type="Proteomes" id="UP000071778"/>
    </source>
</evidence>
<reference evidence="3 4" key="1">
    <citation type="submission" date="2015-11" db="EMBL/GenBank/DDBJ databases">
        <title>Exploring the genomic traits of fungus-feeding bacterial genus Collimonas.</title>
        <authorList>
            <person name="Song C."/>
            <person name="Schmidt R."/>
            <person name="de Jager V."/>
            <person name="Krzyzanowska D."/>
            <person name="Jongedijk E."/>
            <person name="Cankar K."/>
            <person name="Beekwilder J."/>
            <person name="van Veen A."/>
            <person name="de Boer W."/>
            <person name="van Veen J.A."/>
            <person name="Garbeva P."/>
        </authorList>
    </citation>
    <scope>NUCLEOTIDE SEQUENCE [LARGE SCALE GENOMIC DNA]</scope>
    <source>
        <strain evidence="3 4">Ter282</strain>
    </source>
</reference>
<dbReference type="RefSeq" id="WP_061532984.1">
    <property type="nucleotide sequence ID" value="NZ_CP013233.1"/>
</dbReference>
<feature type="domain" description="FAD dependent oxidoreductase" evidence="2">
    <location>
        <begin position="12"/>
        <end position="409"/>
    </location>
</feature>
<dbReference type="PANTHER" id="PTHR13847:SF289">
    <property type="entry name" value="GLYCINE OXIDASE"/>
    <property type="match status" value="1"/>
</dbReference>
<dbReference type="OrthoDB" id="18526at2"/>
<sequence>MSSNDSAPSALRVVVIGAGIIGAACAIELLRDGHQVTLVEAGDPGGTQATSYGNAAWLSPASVIPMSMPGLWKKIPQYLLDKNSPLTLRWRALPALFPWLIRFLLAGASVARVEATARALTALLREAPARHRALAAEAGVPELIISRGLLYAYPNRAAFEAEALAWRLRRDNQISWKELDAQALHELAPEIGETYQFGILLEQGANCLDPGTYVAALVKHAVAQGATLLRARASGFDIQNGHLRAVLTDAGELACDRAVIAAGIHSKALAKLAGDNICMESERGYHVIVENPPFKLATPVMSGDTKIGYTSTLAGFRVAGQVELTSMPAAPDWSRADKLLQHAMAAYPALAKSTKTAVIQRWMGNRPSTTDGRPVLGQASGCAQIFHAFGHGHIGLVSGPTSGRLVADLISGRPPIIDPAPYSVTRFPWNRAGKN</sequence>
<dbReference type="SUPFAM" id="SSF54373">
    <property type="entry name" value="FAD-linked reductases, C-terminal domain"/>
    <property type="match status" value="1"/>
</dbReference>
<dbReference type="PANTHER" id="PTHR13847">
    <property type="entry name" value="SARCOSINE DEHYDROGENASE-RELATED"/>
    <property type="match status" value="1"/>
</dbReference>
<keyword evidence="1" id="KW-0560">Oxidoreductase</keyword>
<dbReference type="Gene3D" id="3.50.50.60">
    <property type="entry name" value="FAD/NAD(P)-binding domain"/>
    <property type="match status" value="2"/>
</dbReference>
<evidence type="ECO:0000313" key="3">
    <source>
        <dbReference type="EMBL" id="AMP09448.1"/>
    </source>
</evidence>
<evidence type="ECO:0000256" key="1">
    <source>
        <dbReference type="ARBA" id="ARBA00023002"/>
    </source>
</evidence>
<name>A0A127PP54_9BURK</name>
<organism evidence="3 4">
    <name type="scientific">Collimonas arenae</name>
    <dbReference type="NCBI Taxonomy" id="279058"/>
    <lineage>
        <taxon>Bacteria</taxon>
        <taxon>Pseudomonadati</taxon>
        <taxon>Pseudomonadota</taxon>
        <taxon>Betaproteobacteria</taxon>
        <taxon>Burkholderiales</taxon>
        <taxon>Oxalobacteraceae</taxon>
        <taxon>Collimonas</taxon>
    </lineage>
</organism>
<dbReference type="Proteomes" id="UP000071778">
    <property type="component" value="Chromosome"/>
</dbReference>
<dbReference type="GO" id="GO:0016491">
    <property type="term" value="F:oxidoreductase activity"/>
    <property type="evidence" value="ECO:0007669"/>
    <property type="project" value="UniProtKB-KW"/>
</dbReference>
<dbReference type="InterPro" id="IPR036188">
    <property type="entry name" value="FAD/NAD-bd_sf"/>
</dbReference>
<dbReference type="GO" id="GO:0005737">
    <property type="term" value="C:cytoplasm"/>
    <property type="evidence" value="ECO:0007669"/>
    <property type="project" value="TreeGrafter"/>
</dbReference>
<accession>A0A127PP54</accession>
<gene>
    <name evidence="3" type="ORF">CAter282_1666</name>
</gene>
<dbReference type="Pfam" id="PF01266">
    <property type="entry name" value="DAO"/>
    <property type="match status" value="1"/>
</dbReference>
<dbReference type="EMBL" id="CP013235">
    <property type="protein sequence ID" value="AMP09448.1"/>
    <property type="molecule type" value="Genomic_DNA"/>
</dbReference>